<evidence type="ECO:0000256" key="4">
    <source>
        <dbReference type="ARBA" id="ARBA00022801"/>
    </source>
</evidence>
<dbReference type="PROSITE" id="PS51767">
    <property type="entry name" value="PEPTIDASE_A1"/>
    <property type="match status" value="1"/>
</dbReference>
<evidence type="ECO:0000256" key="6">
    <source>
        <dbReference type="SAM" id="SignalP"/>
    </source>
</evidence>
<dbReference type="GO" id="GO:0005576">
    <property type="term" value="C:extracellular region"/>
    <property type="evidence" value="ECO:0007669"/>
    <property type="project" value="TreeGrafter"/>
</dbReference>
<dbReference type="Gene3D" id="2.40.70.10">
    <property type="entry name" value="Acid Proteases"/>
    <property type="match status" value="1"/>
</dbReference>
<dbReference type="InterPro" id="IPR033121">
    <property type="entry name" value="PEPTIDASE_A1"/>
</dbReference>
<dbReference type="PANTHER" id="PTHR47967">
    <property type="entry name" value="OS07G0603500 PROTEIN-RELATED"/>
    <property type="match status" value="1"/>
</dbReference>
<dbReference type="AlphaFoldDB" id="A0A0E0ECF7"/>
<feature type="chain" id="PRO_5002357854" description="Peptidase A1 domain-containing protein" evidence="6">
    <location>
        <begin position="22"/>
        <end position="317"/>
    </location>
</feature>
<evidence type="ECO:0000313" key="8">
    <source>
        <dbReference type="EnsemblPlants" id="OMERI07G13990.1"/>
    </source>
</evidence>
<dbReference type="EnsemblPlants" id="OMERI07G13990.1">
    <property type="protein sequence ID" value="OMERI07G13990.1"/>
    <property type="gene ID" value="OMERI07G13990"/>
</dbReference>
<name>A0A0E0ECF7_9ORYZ</name>
<sequence>MASTAAILALILLLLPPIALAAGDLNGFRATLTRIHQLSPGKHSEAVRRDGHRLAFLSYAATAAAGKATTTGTNSSSVNVQAQLENGAGAYNMNISLGTPPLDFPMLPSTHAGASPRRPVHAVEGSVVQSTPLLKNPYLQRSTLYYVNLTGIAVDSTELPVTGSTFGFTQTGLGGGTIVDSGTTLTYLAKDGYAMVKQAFQSQMANLNQTTPASGAPYDLDLCYKPSAGGGGKAVRVPRLALRFAGGAKYNVPVQNYFAGVEADSQGRVTVACLLVLPATDDLPISIIGNLMQMDMHLLYDIDGGMFSFAPADCAKL</sequence>
<comment type="similarity">
    <text evidence="1">Belongs to the peptidase A1 family.</text>
</comment>
<dbReference type="Pfam" id="PF14541">
    <property type="entry name" value="TAXi_C"/>
    <property type="match status" value="1"/>
</dbReference>
<evidence type="ECO:0000256" key="5">
    <source>
        <dbReference type="ARBA" id="ARBA00023180"/>
    </source>
</evidence>
<keyword evidence="3" id="KW-0064">Aspartyl protease</keyword>
<proteinExistence type="inferred from homology"/>
<dbReference type="FunFam" id="2.40.70.10:FF:000033">
    <property type="entry name" value="Aspartyl protease family protein"/>
    <property type="match status" value="1"/>
</dbReference>
<organism evidence="8">
    <name type="scientific">Oryza meridionalis</name>
    <dbReference type="NCBI Taxonomy" id="40149"/>
    <lineage>
        <taxon>Eukaryota</taxon>
        <taxon>Viridiplantae</taxon>
        <taxon>Streptophyta</taxon>
        <taxon>Embryophyta</taxon>
        <taxon>Tracheophyta</taxon>
        <taxon>Spermatophyta</taxon>
        <taxon>Magnoliopsida</taxon>
        <taxon>Liliopsida</taxon>
        <taxon>Poales</taxon>
        <taxon>Poaceae</taxon>
        <taxon>BOP clade</taxon>
        <taxon>Oryzoideae</taxon>
        <taxon>Oryzeae</taxon>
        <taxon>Oryzinae</taxon>
        <taxon>Oryza</taxon>
    </lineage>
</organism>
<evidence type="ECO:0000256" key="3">
    <source>
        <dbReference type="ARBA" id="ARBA00022750"/>
    </source>
</evidence>
<evidence type="ECO:0000259" key="7">
    <source>
        <dbReference type="PROSITE" id="PS51767"/>
    </source>
</evidence>
<dbReference type="eggNOG" id="KOG1339">
    <property type="taxonomic scope" value="Eukaryota"/>
</dbReference>
<feature type="domain" description="Peptidase A1" evidence="7">
    <location>
        <begin position="1"/>
        <end position="310"/>
    </location>
</feature>
<dbReference type="InterPro" id="IPR032799">
    <property type="entry name" value="TAXi_C"/>
</dbReference>
<keyword evidence="6" id="KW-0732">Signal</keyword>
<dbReference type="HOGENOM" id="CLU_005738_1_1_1"/>
<dbReference type="PANTHER" id="PTHR47967:SF68">
    <property type="entry name" value="OS07G0533000 PROTEIN"/>
    <property type="match status" value="1"/>
</dbReference>
<dbReference type="STRING" id="40149.A0A0E0ECF7"/>
<dbReference type="Gramene" id="OMERI07G13990.1">
    <property type="protein sequence ID" value="OMERI07G13990.1"/>
    <property type="gene ID" value="OMERI07G13990"/>
</dbReference>
<reference evidence="8" key="1">
    <citation type="submission" date="2015-04" db="UniProtKB">
        <authorList>
            <consortium name="EnsemblPlants"/>
        </authorList>
    </citation>
    <scope>IDENTIFICATION</scope>
</reference>
<dbReference type="GO" id="GO:0006508">
    <property type="term" value="P:proteolysis"/>
    <property type="evidence" value="ECO:0007669"/>
    <property type="project" value="UniProtKB-KW"/>
</dbReference>
<evidence type="ECO:0000313" key="9">
    <source>
        <dbReference type="Proteomes" id="UP000008021"/>
    </source>
</evidence>
<keyword evidence="9" id="KW-1185">Reference proteome</keyword>
<dbReference type="GO" id="GO:0004190">
    <property type="term" value="F:aspartic-type endopeptidase activity"/>
    <property type="evidence" value="ECO:0007669"/>
    <property type="project" value="UniProtKB-KW"/>
</dbReference>
<keyword evidence="5" id="KW-0325">Glycoprotein</keyword>
<dbReference type="InterPro" id="IPR051708">
    <property type="entry name" value="Plant_Aspart_Prot_A1"/>
</dbReference>
<dbReference type="SUPFAM" id="SSF50630">
    <property type="entry name" value="Acid proteases"/>
    <property type="match status" value="1"/>
</dbReference>
<evidence type="ECO:0000256" key="1">
    <source>
        <dbReference type="ARBA" id="ARBA00007447"/>
    </source>
</evidence>
<dbReference type="Proteomes" id="UP000008021">
    <property type="component" value="Chromosome 7"/>
</dbReference>
<protein>
    <recommendedName>
        <fullName evidence="7">Peptidase A1 domain-containing protein</fullName>
    </recommendedName>
</protein>
<keyword evidence="2" id="KW-0645">Protease</keyword>
<dbReference type="InterPro" id="IPR021109">
    <property type="entry name" value="Peptidase_aspartic_dom_sf"/>
</dbReference>
<feature type="signal peptide" evidence="6">
    <location>
        <begin position="1"/>
        <end position="21"/>
    </location>
</feature>
<accession>A0A0E0ECF7</accession>
<evidence type="ECO:0000256" key="2">
    <source>
        <dbReference type="ARBA" id="ARBA00022670"/>
    </source>
</evidence>
<reference evidence="8" key="2">
    <citation type="submission" date="2018-05" db="EMBL/GenBank/DDBJ databases">
        <title>OmerRS3 (Oryza meridionalis Reference Sequence Version 3).</title>
        <authorList>
            <person name="Zhang J."/>
            <person name="Kudrna D."/>
            <person name="Lee S."/>
            <person name="Talag J."/>
            <person name="Welchert J."/>
            <person name="Wing R.A."/>
        </authorList>
    </citation>
    <scope>NUCLEOTIDE SEQUENCE [LARGE SCALE GENOMIC DNA]</scope>
    <source>
        <strain evidence="8">cv. OR44</strain>
    </source>
</reference>
<keyword evidence="4" id="KW-0378">Hydrolase</keyword>